<evidence type="ECO:0000256" key="6">
    <source>
        <dbReference type="ARBA" id="ARBA00022989"/>
    </source>
</evidence>
<comment type="subunit">
    <text evidence="9">Component of the Sec protein translocase complex. Heterotrimer consisting of SecY, SecE and SecG subunits. The heterotrimers can form oligomers, although 1 heterotrimer is thought to be able to translocate proteins. Interacts with the ribosome. Interacts with SecDF, and other proteins may be involved. Interacts with SecA.</text>
</comment>
<comment type="subcellular location">
    <subcellularLocation>
        <location evidence="9">Cell membrane</location>
        <topology evidence="9">Single-pass membrane protein</topology>
    </subcellularLocation>
    <subcellularLocation>
        <location evidence="1">Membrane</location>
    </subcellularLocation>
</comment>
<dbReference type="GeneID" id="83620700"/>
<keyword evidence="4 9" id="KW-0812">Transmembrane</keyword>
<dbReference type="AlphaFoldDB" id="A0AA46SBJ7"/>
<comment type="similarity">
    <text evidence="9">Belongs to the SecE/SEC61-gamma family.</text>
</comment>
<dbReference type="InterPro" id="IPR038379">
    <property type="entry name" value="SecE_sf"/>
</dbReference>
<dbReference type="GO" id="GO:0005886">
    <property type="term" value="C:plasma membrane"/>
    <property type="evidence" value="ECO:0007669"/>
    <property type="project" value="UniProtKB-SubCell"/>
</dbReference>
<keyword evidence="2 9" id="KW-0813">Transport</keyword>
<feature type="compositionally biased region" description="Low complexity" evidence="10">
    <location>
        <begin position="20"/>
        <end position="40"/>
    </location>
</feature>
<feature type="transmembrane region" description="Helical" evidence="9">
    <location>
        <begin position="107"/>
        <end position="133"/>
    </location>
</feature>
<evidence type="ECO:0000313" key="11">
    <source>
        <dbReference type="EMBL" id="UYF96003.1"/>
    </source>
</evidence>
<feature type="compositionally biased region" description="Basic and acidic residues" evidence="10">
    <location>
        <begin position="1"/>
        <end position="10"/>
    </location>
</feature>
<keyword evidence="7 9" id="KW-0811">Translocation</keyword>
<comment type="function">
    <text evidence="9">Essential subunit of the Sec protein translocation channel SecYEG. Clamps together the 2 halves of SecY. May contact the channel plug during translocation.</text>
</comment>
<keyword evidence="8 9" id="KW-0472">Membrane</keyword>
<feature type="compositionally biased region" description="Low complexity" evidence="10">
    <location>
        <begin position="47"/>
        <end position="58"/>
    </location>
</feature>
<name>A0AA46SBJ7_9NOCA</name>
<dbReference type="GO" id="GO:0009306">
    <property type="term" value="P:protein secretion"/>
    <property type="evidence" value="ECO:0007669"/>
    <property type="project" value="UniProtKB-UniRule"/>
</dbReference>
<dbReference type="NCBIfam" id="TIGR00964">
    <property type="entry name" value="secE_bact"/>
    <property type="match status" value="1"/>
</dbReference>
<accession>A0AA46SBJ7</accession>
<dbReference type="GO" id="GO:0065002">
    <property type="term" value="P:intracellular protein transmembrane transport"/>
    <property type="evidence" value="ECO:0007669"/>
    <property type="project" value="UniProtKB-UniRule"/>
</dbReference>
<dbReference type="InterPro" id="IPR001901">
    <property type="entry name" value="Translocase_SecE/Sec61-g"/>
</dbReference>
<keyword evidence="6 9" id="KW-1133">Transmembrane helix</keyword>
<evidence type="ECO:0000256" key="9">
    <source>
        <dbReference type="HAMAP-Rule" id="MF_00422"/>
    </source>
</evidence>
<evidence type="ECO:0000256" key="5">
    <source>
        <dbReference type="ARBA" id="ARBA00022927"/>
    </source>
</evidence>
<proteinExistence type="inferred from homology"/>
<dbReference type="EMBL" id="CP106982">
    <property type="protein sequence ID" value="UYF96003.1"/>
    <property type="molecule type" value="Genomic_DNA"/>
</dbReference>
<protein>
    <recommendedName>
        <fullName evidence="9">Protein translocase subunit SecE</fullName>
    </recommendedName>
</protein>
<sequence>MSEERGKRDGGTAGTSNPVDAGSATDATPDASSASAAPTGKRSQQRSAAPASTAVAATRRPDSKAPAKSASRSGAQGTENIFKRLRRFFREVLAELRKVIWPNRKQLVTYTTVVVVFVAVMTALIFGLDLAFVKGVSWLFG</sequence>
<dbReference type="PANTHER" id="PTHR33910">
    <property type="entry name" value="PROTEIN TRANSLOCASE SUBUNIT SECE"/>
    <property type="match status" value="1"/>
</dbReference>
<evidence type="ECO:0000256" key="1">
    <source>
        <dbReference type="ARBA" id="ARBA00004370"/>
    </source>
</evidence>
<dbReference type="RefSeq" id="WP_050035600.1">
    <property type="nucleotide sequence ID" value="NZ_CP011341.1"/>
</dbReference>
<evidence type="ECO:0000256" key="2">
    <source>
        <dbReference type="ARBA" id="ARBA00022448"/>
    </source>
</evidence>
<dbReference type="PROSITE" id="PS01067">
    <property type="entry name" value="SECE_SEC61G"/>
    <property type="match status" value="1"/>
</dbReference>
<evidence type="ECO:0000256" key="4">
    <source>
        <dbReference type="ARBA" id="ARBA00022692"/>
    </source>
</evidence>
<dbReference type="InterPro" id="IPR005807">
    <property type="entry name" value="SecE_bac"/>
</dbReference>
<dbReference type="Gene3D" id="1.20.5.1030">
    <property type="entry name" value="Preprotein translocase secy subunit"/>
    <property type="match status" value="1"/>
</dbReference>
<dbReference type="GO" id="GO:0006605">
    <property type="term" value="P:protein targeting"/>
    <property type="evidence" value="ECO:0007669"/>
    <property type="project" value="UniProtKB-UniRule"/>
</dbReference>
<dbReference type="HAMAP" id="MF_00422">
    <property type="entry name" value="SecE"/>
    <property type="match status" value="1"/>
</dbReference>
<dbReference type="GO" id="GO:0008320">
    <property type="term" value="F:protein transmembrane transporter activity"/>
    <property type="evidence" value="ECO:0007669"/>
    <property type="project" value="UniProtKB-UniRule"/>
</dbReference>
<dbReference type="Pfam" id="PF00584">
    <property type="entry name" value="SecE"/>
    <property type="match status" value="1"/>
</dbReference>
<dbReference type="GO" id="GO:0043952">
    <property type="term" value="P:protein transport by the Sec complex"/>
    <property type="evidence" value="ECO:0007669"/>
    <property type="project" value="UniProtKB-UniRule"/>
</dbReference>
<dbReference type="PANTHER" id="PTHR33910:SF1">
    <property type="entry name" value="PROTEIN TRANSLOCASE SUBUNIT SECE"/>
    <property type="match status" value="1"/>
</dbReference>
<evidence type="ECO:0000256" key="8">
    <source>
        <dbReference type="ARBA" id="ARBA00023136"/>
    </source>
</evidence>
<evidence type="ECO:0000256" key="3">
    <source>
        <dbReference type="ARBA" id="ARBA00022475"/>
    </source>
</evidence>
<organism evidence="11 12">
    <name type="scientific">Rhodococcus aetherivorans</name>
    <dbReference type="NCBI Taxonomy" id="191292"/>
    <lineage>
        <taxon>Bacteria</taxon>
        <taxon>Bacillati</taxon>
        <taxon>Actinomycetota</taxon>
        <taxon>Actinomycetes</taxon>
        <taxon>Mycobacteriales</taxon>
        <taxon>Nocardiaceae</taxon>
        <taxon>Rhodococcus</taxon>
    </lineage>
</organism>
<gene>
    <name evidence="9 11" type="primary">secE</name>
    <name evidence="11" type="ORF">OCS65_09745</name>
</gene>
<feature type="region of interest" description="Disordered" evidence="10">
    <location>
        <begin position="1"/>
        <end position="76"/>
    </location>
</feature>
<dbReference type="Proteomes" id="UP001163947">
    <property type="component" value="Chromosome"/>
</dbReference>
<evidence type="ECO:0000256" key="7">
    <source>
        <dbReference type="ARBA" id="ARBA00023010"/>
    </source>
</evidence>
<reference evidence="11" key="1">
    <citation type="submission" date="2022-09" db="EMBL/GenBank/DDBJ databases">
        <title>The genome sequence of Rhodococcus aetherivorans N1.</title>
        <authorList>
            <person name="Jiang W."/>
        </authorList>
    </citation>
    <scope>NUCLEOTIDE SEQUENCE</scope>
    <source>
        <strain evidence="11">N1</strain>
    </source>
</reference>
<evidence type="ECO:0000256" key="10">
    <source>
        <dbReference type="SAM" id="MobiDB-lite"/>
    </source>
</evidence>
<keyword evidence="5 9" id="KW-0653">Protein transport</keyword>
<keyword evidence="3 9" id="KW-1003">Cell membrane</keyword>
<dbReference type="KEGG" id="rav:AAT18_18980"/>
<evidence type="ECO:0000313" key="12">
    <source>
        <dbReference type="Proteomes" id="UP001163947"/>
    </source>
</evidence>